<keyword evidence="2" id="KW-1185">Reference proteome</keyword>
<reference evidence="1" key="1">
    <citation type="journal article" date="2022" name="Plant J.">
        <title>Strategies of tolerance reflected in two North American maple genomes.</title>
        <authorList>
            <person name="McEvoy S.L."/>
            <person name="Sezen U.U."/>
            <person name="Trouern-Trend A."/>
            <person name="McMahon S.M."/>
            <person name="Schaberg P.G."/>
            <person name="Yang J."/>
            <person name="Wegrzyn J.L."/>
            <person name="Swenson N.G."/>
        </authorList>
    </citation>
    <scope>NUCLEOTIDE SEQUENCE</scope>
    <source>
        <strain evidence="1">91603</strain>
    </source>
</reference>
<dbReference type="Proteomes" id="UP001064489">
    <property type="component" value="Chromosome 2"/>
</dbReference>
<proteinExistence type="predicted"/>
<reference evidence="1" key="2">
    <citation type="submission" date="2023-02" db="EMBL/GenBank/DDBJ databases">
        <authorList>
            <person name="Swenson N.G."/>
            <person name="Wegrzyn J.L."/>
            <person name="Mcevoy S.L."/>
        </authorList>
    </citation>
    <scope>NUCLEOTIDE SEQUENCE</scope>
    <source>
        <strain evidence="1">91603</strain>
        <tissue evidence="1">Leaf</tissue>
    </source>
</reference>
<accession>A0AAD5NK23</accession>
<organism evidence="1 2">
    <name type="scientific">Acer negundo</name>
    <name type="common">Box elder</name>
    <dbReference type="NCBI Taxonomy" id="4023"/>
    <lineage>
        <taxon>Eukaryota</taxon>
        <taxon>Viridiplantae</taxon>
        <taxon>Streptophyta</taxon>
        <taxon>Embryophyta</taxon>
        <taxon>Tracheophyta</taxon>
        <taxon>Spermatophyta</taxon>
        <taxon>Magnoliopsida</taxon>
        <taxon>eudicotyledons</taxon>
        <taxon>Gunneridae</taxon>
        <taxon>Pentapetalae</taxon>
        <taxon>rosids</taxon>
        <taxon>malvids</taxon>
        <taxon>Sapindales</taxon>
        <taxon>Sapindaceae</taxon>
        <taxon>Hippocastanoideae</taxon>
        <taxon>Acereae</taxon>
        <taxon>Acer</taxon>
    </lineage>
</organism>
<comment type="caution">
    <text evidence="1">The sequence shown here is derived from an EMBL/GenBank/DDBJ whole genome shotgun (WGS) entry which is preliminary data.</text>
</comment>
<dbReference type="EMBL" id="JAJSOW010000106">
    <property type="protein sequence ID" value="KAI9161846.1"/>
    <property type="molecule type" value="Genomic_DNA"/>
</dbReference>
<evidence type="ECO:0000313" key="1">
    <source>
        <dbReference type="EMBL" id="KAI9161846.1"/>
    </source>
</evidence>
<gene>
    <name evidence="1" type="ORF">LWI28_021236</name>
</gene>
<name>A0AAD5NK23_ACENE</name>
<dbReference type="AlphaFoldDB" id="A0AAD5NK23"/>
<evidence type="ECO:0000313" key="2">
    <source>
        <dbReference type="Proteomes" id="UP001064489"/>
    </source>
</evidence>
<sequence>MSFVSGLDICDGRYDTGKYSSFDILKIESHCFEFDQINISGDSLHKGGLREPWHACITGDWMVKFTVKLTDPPPALEEANASPPPSVLSMKDAFCLCIAGEVDPPLALEEASSITHKLHSITQQGERL</sequence>
<protein>
    <submittedName>
        <fullName evidence="1">Uncharacterized protein</fullName>
    </submittedName>
</protein>